<reference evidence="11" key="1">
    <citation type="submission" date="2018-05" db="EMBL/GenBank/DDBJ databases">
        <authorList>
            <person name="Lanie J.A."/>
            <person name="Ng W.-L."/>
            <person name="Kazmierczak K.M."/>
            <person name="Andrzejewski T.M."/>
            <person name="Davidsen T.M."/>
            <person name="Wayne K.J."/>
            <person name="Tettelin H."/>
            <person name="Glass J.I."/>
            <person name="Rusch D."/>
            <person name="Podicherti R."/>
            <person name="Tsui H.-C.T."/>
            <person name="Winkler M.E."/>
        </authorList>
    </citation>
    <scope>NUCLEOTIDE SEQUENCE</scope>
</reference>
<evidence type="ECO:0000256" key="1">
    <source>
        <dbReference type="ARBA" id="ARBA00004496"/>
    </source>
</evidence>
<dbReference type="InterPro" id="IPR036390">
    <property type="entry name" value="WH_DNA-bd_sf"/>
</dbReference>
<dbReference type="GO" id="GO:0003700">
    <property type="term" value="F:DNA-binding transcription factor activity"/>
    <property type="evidence" value="ECO:0007669"/>
    <property type="project" value="InterPro"/>
</dbReference>
<dbReference type="GO" id="GO:1900376">
    <property type="term" value="P:regulation of secondary metabolite biosynthetic process"/>
    <property type="evidence" value="ECO:0007669"/>
    <property type="project" value="TreeGrafter"/>
</dbReference>
<dbReference type="PANTHER" id="PTHR33202:SF2">
    <property type="entry name" value="FERRIC UPTAKE REGULATION PROTEIN"/>
    <property type="match status" value="1"/>
</dbReference>
<dbReference type="InterPro" id="IPR002481">
    <property type="entry name" value="FUR"/>
</dbReference>
<dbReference type="Gene3D" id="1.10.10.10">
    <property type="entry name" value="Winged helix-like DNA-binding domain superfamily/Winged helix DNA-binding domain"/>
    <property type="match status" value="1"/>
</dbReference>
<comment type="subcellular location">
    <subcellularLocation>
        <location evidence="1">Cytoplasm</location>
    </subcellularLocation>
</comment>
<keyword evidence="9" id="KW-0238">DNA-binding</keyword>
<evidence type="ECO:0000256" key="4">
    <source>
        <dbReference type="ARBA" id="ARBA00022490"/>
    </source>
</evidence>
<keyword evidence="4" id="KW-0963">Cytoplasm</keyword>
<proteinExistence type="inferred from homology"/>
<keyword evidence="8" id="KW-0805">Transcription regulation</keyword>
<keyword evidence="5" id="KW-0678">Repressor</keyword>
<evidence type="ECO:0000256" key="6">
    <source>
        <dbReference type="ARBA" id="ARBA00022723"/>
    </source>
</evidence>
<evidence type="ECO:0000256" key="8">
    <source>
        <dbReference type="ARBA" id="ARBA00023015"/>
    </source>
</evidence>
<evidence type="ECO:0008006" key="12">
    <source>
        <dbReference type="Google" id="ProtNLM"/>
    </source>
</evidence>
<dbReference type="GO" id="GO:0008270">
    <property type="term" value="F:zinc ion binding"/>
    <property type="evidence" value="ECO:0007669"/>
    <property type="project" value="TreeGrafter"/>
</dbReference>
<organism evidence="11">
    <name type="scientific">marine metagenome</name>
    <dbReference type="NCBI Taxonomy" id="408172"/>
    <lineage>
        <taxon>unclassified sequences</taxon>
        <taxon>metagenomes</taxon>
        <taxon>ecological metagenomes</taxon>
    </lineage>
</organism>
<evidence type="ECO:0000256" key="10">
    <source>
        <dbReference type="ARBA" id="ARBA00023163"/>
    </source>
</evidence>
<dbReference type="EMBL" id="UINC01144326">
    <property type="protein sequence ID" value="SVD33764.1"/>
    <property type="molecule type" value="Genomic_DNA"/>
</dbReference>
<dbReference type="SUPFAM" id="SSF46785">
    <property type="entry name" value="Winged helix' DNA-binding domain"/>
    <property type="match status" value="1"/>
</dbReference>
<protein>
    <recommendedName>
        <fullName evidence="12">Ferric uptake regulation protein</fullName>
    </recommendedName>
</protein>
<comment type="subunit">
    <text evidence="3">Homodimer.</text>
</comment>
<dbReference type="GO" id="GO:0005829">
    <property type="term" value="C:cytosol"/>
    <property type="evidence" value="ECO:0007669"/>
    <property type="project" value="TreeGrafter"/>
</dbReference>
<dbReference type="GO" id="GO:0045892">
    <property type="term" value="P:negative regulation of DNA-templated transcription"/>
    <property type="evidence" value="ECO:0007669"/>
    <property type="project" value="TreeGrafter"/>
</dbReference>
<evidence type="ECO:0000256" key="7">
    <source>
        <dbReference type="ARBA" id="ARBA00022833"/>
    </source>
</evidence>
<name>A0A382UHJ5_9ZZZZ</name>
<sequence>MENELIEQFKSALKAENMKFTPQRLSVLAEMVNSKEHRECEEIYLALRTVGENVSRATVYRTMDILVAHNFARKIDIGDGRARYETKINHPHHDHMICIECGQITEFMNVEIETLQDEVCDDYNFKLIKHIHQLFGICSKCGEKK</sequence>
<dbReference type="InterPro" id="IPR043135">
    <property type="entry name" value="Fur_C"/>
</dbReference>
<evidence type="ECO:0000256" key="9">
    <source>
        <dbReference type="ARBA" id="ARBA00023125"/>
    </source>
</evidence>
<dbReference type="PANTHER" id="PTHR33202">
    <property type="entry name" value="ZINC UPTAKE REGULATION PROTEIN"/>
    <property type="match status" value="1"/>
</dbReference>
<dbReference type="GO" id="GO:0000976">
    <property type="term" value="F:transcription cis-regulatory region binding"/>
    <property type="evidence" value="ECO:0007669"/>
    <property type="project" value="TreeGrafter"/>
</dbReference>
<dbReference type="CDD" id="cd07153">
    <property type="entry name" value="Fur_like"/>
    <property type="match status" value="1"/>
</dbReference>
<keyword evidence="6" id="KW-0479">Metal-binding</keyword>
<gene>
    <name evidence="11" type="ORF">METZ01_LOCUS386618</name>
</gene>
<accession>A0A382UHJ5</accession>
<dbReference type="Gene3D" id="3.30.1490.190">
    <property type="match status" value="1"/>
</dbReference>
<comment type="similarity">
    <text evidence="2">Belongs to the Fur family.</text>
</comment>
<evidence type="ECO:0000256" key="5">
    <source>
        <dbReference type="ARBA" id="ARBA00022491"/>
    </source>
</evidence>
<dbReference type="AlphaFoldDB" id="A0A382UHJ5"/>
<evidence type="ECO:0000256" key="2">
    <source>
        <dbReference type="ARBA" id="ARBA00007957"/>
    </source>
</evidence>
<keyword evidence="10" id="KW-0804">Transcription</keyword>
<dbReference type="Pfam" id="PF01475">
    <property type="entry name" value="FUR"/>
    <property type="match status" value="1"/>
</dbReference>
<evidence type="ECO:0000313" key="11">
    <source>
        <dbReference type="EMBL" id="SVD33764.1"/>
    </source>
</evidence>
<evidence type="ECO:0000256" key="3">
    <source>
        <dbReference type="ARBA" id="ARBA00011738"/>
    </source>
</evidence>
<dbReference type="InterPro" id="IPR036388">
    <property type="entry name" value="WH-like_DNA-bd_sf"/>
</dbReference>
<keyword evidence="7" id="KW-0862">Zinc</keyword>